<dbReference type="Proteomes" id="UP000647587">
    <property type="component" value="Unassembled WGS sequence"/>
</dbReference>
<gene>
    <name evidence="1" type="ORF">GCM10008955_30510</name>
</gene>
<evidence type="ECO:0000313" key="2">
    <source>
        <dbReference type="Proteomes" id="UP000647587"/>
    </source>
</evidence>
<dbReference type="EMBL" id="BMPP01000014">
    <property type="protein sequence ID" value="GGK34403.1"/>
    <property type="molecule type" value="Genomic_DNA"/>
</dbReference>
<comment type="caution">
    <text evidence="1">The sequence shown here is derived from an EMBL/GenBank/DDBJ whole genome shotgun (WGS) entry which is preliminary data.</text>
</comment>
<dbReference type="Pfam" id="PF14412">
    <property type="entry name" value="AHH"/>
    <property type="match status" value="1"/>
</dbReference>
<organism evidence="1 2">
    <name type="scientific">Deinococcus malanensis</name>
    <dbReference type="NCBI Taxonomy" id="1706855"/>
    <lineage>
        <taxon>Bacteria</taxon>
        <taxon>Thermotogati</taxon>
        <taxon>Deinococcota</taxon>
        <taxon>Deinococci</taxon>
        <taxon>Deinococcales</taxon>
        <taxon>Deinococcaceae</taxon>
        <taxon>Deinococcus</taxon>
    </lineage>
</organism>
<keyword evidence="2" id="KW-1185">Reference proteome</keyword>
<protein>
    <submittedName>
        <fullName evidence="1">Uncharacterized protein</fullName>
    </submittedName>
</protein>
<name>A0ABQ2EZF7_9DEIO</name>
<dbReference type="InterPro" id="IPR032871">
    <property type="entry name" value="AHH_dom_containing"/>
</dbReference>
<sequence>MIRPPGMVPPSVKQVNFALCTLDAKGASWSPCMHPVTGVVMRRKLGKFRININDVDNGVLLPANVKAVTYTPSLPGTVTSGIHTARYYHALHARLEPLTSGRAVRAELRKIAAELLTGTFPY</sequence>
<accession>A0ABQ2EZF7</accession>
<evidence type="ECO:0000313" key="1">
    <source>
        <dbReference type="EMBL" id="GGK34403.1"/>
    </source>
</evidence>
<reference evidence="2" key="1">
    <citation type="journal article" date="2019" name="Int. J. Syst. Evol. Microbiol.">
        <title>The Global Catalogue of Microorganisms (GCM) 10K type strain sequencing project: providing services to taxonomists for standard genome sequencing and annotation.</title>
        <authorList>
            <consortium name="The Broad Institute Genomics Platform"/>
            <consortium name="The Broad Institute Genome Sequencing Center for Infectious Disease"/>
            <person name="Wu L."/>
            <person name="Ma J."/>
        </authorList>
    </citation>
    <scope>NUCLEOTIDE SEQUENCE [LARGE SCALE GENOMIC DNA]</scope>
    <source>
        <strain evidence="2">JCM 30331</strain>
    </source>
</reference>
<proteinExistence type="predicted"/>